<dbReference type="CDD" id="cd01370">
    <property type="entry name" value="KISc_KIP3_like"/>
    <property type="match status" value="1"/>
</dbReference>
<dbReference type="AlphaFoldDB" id="A0A4P6XS25"/>
<evidence type="ECO:0000256" key="8">
    <source>
        <dbReference type="SAM" id="MobiDB-lite"/>
    </source>
</evidence>
<dbReference type="InterPro" id="IPR036961">
    <property type="entry name" value="Kinesin_motor_dom_sf"/>
</dbReference>
<gene>
    <name evidence="10" type="primary">MPUL0E05350</name>
    <name evidence="10" type="ORF">METSCH_E05350</name>
</gene>
<evidence type="ECO:0000259" key="9">
    <source>
        <dbReference type="PROSITE" id="PS50067"/>
    </source>
</evidence>
<comment type="similarity">
    <text evidence="6 7">Belongs to the TRAFAC class myosin-kinesin ATPase superfamily. Kinesin family.</text>
</comment>
<evidence type="ECO:0000256" key="4">
    <source>
        <dbReference type="ARBA" id="ARBA00023054"/>
    </source>
</evidence>
<proteinExistence type="inferred from homology"/>
<dbReference type="Proteomes" id="UP000292447">
    <property type="component" value="Chromosome V"/>
</dbReference>
<evidence type="ECO:0000313" key="11">
    <source>
        <dbReference type="Proteomes" id="UP000292447"/>
    </source>
</evidence>
<dbReference type="SUPFAM" id="SSF52540">
    <property type="entry name" value="P-loop containing nucleoside triphosphate hydrolases"/>
    <property type="match status" value="1"/>
</dbReference>
<name>A0A4P6XS25_9ASCO</name>
<feature type="region of interest" description="Disordered" evidence="8">
    <location>
        <begin position="764"/>
        <end position="794"/>
    </location>
</feature>
<keyword evidence="2 6" id="KW-0547">Nucleotide-binding</keyword>
<accession>A0A4P6XS25</accession>
<dbReference type="GO" id="GO:0003777">
    <property type="term" value="F:microtubule motor activity"/>
    <property type="evidence" value="ECO:0007669"/>
    <property type="project" value="InterPro"/>
</dbReference>
<feature type="region of interest" description="Disordered" evidence="8">
    <location>
        <begin position="824"/>
        <end position="846"/>
    </location>
</feature>
<dbReference type="PANTHER" id="PTHR47968">
    <property type="entry name" value="CENTROMERE PROTEIN E"/>
    <property type="match status" value="1"/>
</dbReference>
<protein>
    <recommendedName>
        <fullName evidence="7">Kinesin-like protein</fullName>
    </recommendedName>
</protein>
<dbReference type="PANTHER" id="PTHR47968:SF13">
    <property type="entry name" value="KINESIN-LIKE PROTEIN KIF19 ISOFORM X1"/>
    <property type="match status" value="1"/>
</dbReference>
<dbReference type="InterPro" id="IPR001752">
    <property type="entry name" value="Kinesin_motor_dom"/>
</dbReference>
<organism evidence="10 11">
    <name type="scientific">Metschnikowia aff. pulcherrima</name>
    <dbReference type="NCBI Taxonomy" id="2163413"/>
    <lineage>
        <taxon>Eukaryota</taxon>
        <taxon>Fungi</taxon>
        <taxon>Dikarya</taxon>
        <taxon>Ascomycota</taxon>
        <taxon>Saccharomycotina</taxon>
        <taxon>Pichiomycetes</taxon>
        <taxon>Metschnikowiaceae</taxon>
        <taxon>Metschnikowia</taxon>
    </lineage>
</organism>
<feature type="binding site" evidence="6">
    <location>
        <begin position="156"/>
        <end position="163"/>
    </location>
    <ligand>
        <name>ATP</name>
        <dbReference type="ChEBI" id="CHEBI:30616"/>
    </ligand>
</feature>
<keyword evidence="3 6" id="KW-0067">ATP-binding</keyword>
<dbReference type="GO" id="GO:0005874">
    <property type="term" value="C:microtubule"/>
    <property type="evidence" value="ECO:0007669"/>
    <property type="project" value="UniProtKB-KW"/>
</dbReference>
<evidence type="ECO:0000313" key="10">
    <source>
        <dbReference type="EMBL" id="QBM90290.1"/>
    </source>
</evidence>
<evidence type="ECO:0000256" key="6">
    <source>
        <dbReference type="PROSITE-ProRule" id="PRU00283"/>
    </source>
</evidence>
<dbReference type="GO" id="GO:0005524">
    <property type="term" value="F:ATP binding"/>
    <property type="evidence" value="ECO:0007669"/>
    <property type="project" value="UniProtKB-UniRule"/>
</dbReference>
<dbReference type="EMBL" id="CP034460">
    <property type="protein sequence ID" value="QBM90290.1"/>
    <property type="molecule type" value="Genomic_DNA"/>
</dbReference>
<dbReference type="GO" id="GO:0008017">
    <property type="term" value="F:microtubule binding"/>
    <property type="evidence" value="ECO:0007669"/>
    <property type="project" value="InterPro"/>
</dbReference>
<dbReference type="InterPro" id="IPR027417">
    <property type="entry name" value="P-loop_NTPase"/>
</dbReference>
<keyword evidence="1 7" id="KW-0493">Microtubule</keyword>
<evidence type="ECO:0000256" key="7">
    <source>
        <dbReference type="RuleBase" id="RU000394"/>
    </source>
</evidence>
<dbReference type="SMART" id="SM00129">
    <property type="entry name" value="KISc"/>
    <property type="match status" value="1"/>
</dbReference>
<evidence type="ECO:0000256" key="1">
    <source>
        <dbReference type="ARBA" id="ARBA00022701"/>
    </source>
</evidence>
<dbReference type="PROSITE" id="PS50067">
    <property type="entry name" value="KINESIN_MOTOR_2"/>
    <property type="match status" value="1"/>
</dbReference>
<evidence type="ECO:0000256" key="2">
    <source>
        <dbReference type="ARBA" id="ARBA00022741"/>
    </source>
</evidence>
<keyword evidence="11" id="KW-1185">Reference proteome</keyword>
<sequence>MPLQAPISAARQSLISVVVRVRPFTTQEQNRLVREPSTPIFPGDGGFLQTSGKENDLVAVKTAQHPQNMPHGLRKIVDVVDDRMLIFDPPENSALGAMQKRAFPHGPARGRIRDHRFVFDGLFDEHALQEEVFCATTKPLLDNVLDGYNASVFAYGATGCGKTHTILGTRQDPGVIYLTMAALYQKIGVLADTRRVSVLVLFLEIYNETIRDLLAPETPPKRLVLREDAARRIVVANLLVHTPGTVDDVMQLITRGNENRTLSPTEANSASLRSHAVIQIHVSLHARTAGLSEEHTTATLLVIDLAGSERAAATRNRGARLHEGANINRSLLALGNCINALCDPGRRAHVPYRDLKLTRLLKFSLGGNCRTVMVVCVSPLLQHYDETWNTLQYAARAREIKTSVSRNRHNLDRHVGLYLRMITEQRQEIDELRAREAAVISEHAGKFNNNNAACLQAVRDMALSARETVARRQHDQWRKCFLLAKRKFLLLNLQQLHQISRHVEAQHGHGRPLLAAVRRLLVQCEQLQAKLNSQVVALERFYDSGSDMDAIIADHVTHALKKCSELDGWTAAHTDLFHDLARALHDSLQRDILVNSSVLFDFLVAELGSYAFPLKALCASIDVLQRHRIGAETDLQSDADDTLDTVSAVLEKMNDSDYDIALEEATARFIGGKHGAHVKPEEQEGSPTILPVDLHVRAKDKRQSLPLRDSPASKRSAKLTMFLKPSTDDCDLSLDDSAYKSAMDDDSPLFNHVNRSVLDFDALDDDHMLTSPPGKPPQAEPRGRLPRRRKSVSYSDTEVTLDLHMLKPSLLNKQASTIVANARPELQPHLPPPHEPYAHANSSIMD</sequence>
<dbReference type="InterPro" id="IPR027640">
    <property type="entry name" value="Kinesin-like_fam"/>
</dbReference>
<dbReference type="Gene3D" id="3.40.850.10">
    <property type="entry name" value="Kinesin motor domain"/>
    <property type="match status" value="1"/>
</dbReference>
<keyword evidence="4" id="KW-0175">Coiled coil</keyword>
<dbReference type="GO" id="GO:0007018">
    <property type="term" value="P:microtubule-based movement"/>
    <property type="evidence" value="ECO:0007669"/>
    <property type="project" value="InterPro"/>
</dbReference>
<dbReference type="Pfam" id="PF00225">
    <property type="entry name" value="Kinesin"/>
    <property type="match status" value="1"/>
</dbReference>
<feature type="domain" description="Kinesin motor" evidence="9">
    <location>
        <begin position="14"/>
        <end position="400"/>
    </location>
</feature>
<reference evidence="11" key="1">
    <citation type="submission" date="2019-03" db="EMBL/GenBank/DDBJ databases">
        <title>Snf2 controls pulcherriminic acid biosynthesis and connects pigmentation and antifungal activity of the yeast Metschnikowia pulcherrima.</title>
        <authorList>
            <person name="Gore-Lloyd D."/>
            <person name="Sumann I."/>
            <person name="Brachmann A.O."/>
            <person name="Schneeberger K."/>
            <person name="Ortiz-Merino R.A."/>
            <person name="Moreno-Beltran M."/>
            <person name="Schlaefli M."/>
            <person name="Kirner P."/>
            <person name="Santos Kron A."/>
            <person name="Wolfe K.H."/>
            <person name="Piel J."/>
            <person name="Ahrens C.H."/>
            <person name="Henk D."/>
            <person name="Freimoser F.M."/>
        </authorList>
    </citation>
    <scope>NUCLEOTIDE SEQUENCE [LARGE SCALE GENOMIC DNA]</scope>
    <source>
        <strain evidence="11">APC 1.2</strain>
    </source>
</reference>
<evidence type="ECO:0000256" key="5">
    <source>
        <dbReference type="ARBA" id="ARBA00023175"/>
    </source>
</evidence>
<dbReference type="PROSITE" id="PS00411">
    <property type="entry name" value="KINESIN_MOTOR_1"/>
    <property type="match status" value="1"/>
</dbReference>
<dbReference type="PRINTS" id="PR00380">
    <property type="entry name" value="KINESINHEAVY"/>
</dbReference>
<dbReference type="STRING" id="2163413.A0A4P6XS25"/>
<dbReference type="InterPro" id="IPR019821">
    <property type="entry name" value="Kinesin_motor_CS"/>
</dbReference>
<keyword evidence="5 6" id="KW-0505">Motor protein</keyword>
<evidence type="ECO:0000256" key="3">
    <source>
        <dbReference type="ARBA" id="ARBA00022840"/>
    </source>
</evidence>